<dbReference type="Proteomes" id="UP000502706">
    <property type="component" value="Plasmid unnamed1"/>
</dbReference>
<reference evidence="1 2" key="1">
    <citation type="submission" date="2019-10" db="EMBL/GenBank/DDBJ databases">
        <title>Rubrobacter sp nov SCSIO 52915 isolated from a deep-sea sediment in the South China Sea.</title>
        <authorList>
            <person name="Chen R.W."/>
        </authorList>
    </citation>
    <scope>NUCLEOTIDE SEQUENCE [LARGE SCALE GENOMIC DNA]</scope>
    <source>
        <strain evidence="1 2">SCSIO 52915</strain>
        <plasmid evidence="1 2">unnamed1</plasmid>
    </source>
</reference>
<geneLocation type="plasmid" evidence="1 2">
    <name>unnamed1</name>
</geneLocation>
<protein>
    <submittedName>
        <fullName evidence="1">Uncharacterized protein</fullName>
    </submittedName>
</protein>
<keyword evidence="2" id="KW-1185">Reference proteome</keyword>
<keyword evidence="1" id="KW-0614">Plasmid</keyword>
<organism evidence="1 2">
    <name type="scientific">Rubrobacter marinus</name>
    <dbReference type="NCBI Taxonomy" id="2653852"/>
    <lineage>
        <taxon>Bacteria</taxon>
        <taxon>Bacillati</taxon>
        <taxon>Actinomycetota</taxon>
        <taxon>Rubrobacteria</taxon>
        <taxon>Rubrobacterales</taxon>
        <taxon>Rubrobacteraceae</taxon>
        <taxon>Rubrobacter</taxon>
    </lineage>
</organism>
<sequence length="483" mass="55118">MRQLPSDLAPLFEPTVARVLGAEGADFLRELSHLVVEGWLRNGRVGPFVGDMIEESARRRGEYLGRLRQHHREPLRILKEGMLLAHPELEDPKQFPEIRGRPHAEFSPKTFDGLLARDDVSREEYGPAVRSYLDPYDRERSVEGYLVAVLSEWEVELRKLDDGWGRGGESRKLEQALTDAREAYLRDVRAYVDWKLVAPEVAMLDLCVGLQGLNPIPELAELGLDEEDVLEAAFLARISWPLHGLLYEPNTLDPGQRGRASEEVGNLKRRLERAWDGLRVRFASTLAAQTVVERYKTRVEEYDRERTRGIADREIARVEEERKKGNRPKSRLEDVLTRDLNLYLYDEGYRVLYRLKLDDLEPDALSLGARPLLVEAKAYRTSRGAREDIRDGFAQCVSYLSVLSSVAAGGLYEAHLVVFRLGGPLYGLPKVFRYGDYRVYPRLVDLAPTEERGRKQARARVDDITEEEIREHVAESSRDDGGA</sequence>
<name>A0A6G8Q3U0_9ACTN</name>
<dbReference type="KEGG" id="rmar:GBA65_22045"/>
<evidence type="ECO:0000313" key="1">
    <source>
        <dbReference type="EMBL" id="QIN81118.1"/>
    </source>
</evidence>
<accession>A0A6G8Q3U0</accession>
<evidence type="ECO:0000313" key="2">
    <source>
        <dbReference type="Proteomes" id="UP000502706"/>
    </source>
</evidence>
<gene>
    <name evidence="1" type="ORF">GBA65_22045</name>
</gene>
<proteinExistence type="predicted"/>
<dbReference type="EMBL" id="CP045122">
    <property type="protein sequence ID" value="QIN81118.1"/>
    <property type="molecule type" value="Genomic_DNA"/>
</dbReference>
<dbReference type="RefSeq" id="WP_166398830.1">
    <property type="nucleotide sequence ID" value="NZ_CP045122.1"/>
</dbReference>
<dbReference type="AlphaFoldDB" id="A0A6G8Q3U0"/>